<dbReference type="STRING" id="1542390.KX01_626"/>
<evidence type="ECO:0000313" key="2">
    <source>
        <dbReference type="Proteomes" id="UP000182521"/>
    </source>
</evidence>
<organism evidence="1 2">
    <name type="scientific">Francisella frigiditurris</name>
    <dbReference type="NCBI Taxonomy" id="1542390"/>
    <lineage>
        <taxon>Bacteria</taxon>
        <taxon>Pseudomonadati</taxon>
        <taxon>Pseudomonadota</taxon>
        <taxon>Gammaproteobacteria</taxon>
        <taxon>Thiotrichales</taxon>
        <taxon>Francisellaceae</taxon>
        <taxon>Francisella</taxon>
    </lineage>
</organism>
<proteinExistence type="predicted"/>
<evidence type="ECO:0000313" key="1">
    <source>
        <dbReference type="EMBL" id="APC97236.1"/>
    </source>
</evidence>
<name>A0A1J0KUC6_9GAMM</name>
<reference evidence="2" key="1">
    <citation type="submission" date="2014-10" db="EMBL/GenBank/DDBJ databases">
        <authorList>
            <person name="Kuske C.R."/>
            <person name="Challacombe J.F."/>
            <person name="Daligault H.E."/>
            <person name="Davenport K.W."/>
            <person name="Johnson S.L."/>
            <person name="Siddaramappa S."/>
            <person name="Petersen J.M."/>
        </authorList>
    </citation>
    <scope>NUCLEOTIDE SEQUENCE [LARGE SCALE GENOMIC DNA]</scope>
    <source>
        <strain evidence="2">CA97-1460</strain>
    </source>
</reference>
<dbReference type="EMBL" id="CP009654">
    <property type="protein sequence ID" value="APC97236.1"/>
    <property type="molecule type" value="Genomic_DNA"/>
</dbReference>
<dbReference type="KEGG" id="frc:KX01_626"/>
<protein>
    <submittedName>
        <fullName evidence="1">Uncharacterized protein</fullName>
    </submittedName>
</protein>
<accession>A0A1J0KUC6</accession>
<keyword evidence="2" id="KW-1185">Reference proteome</keyword>
<dbReference type="AlphaFoldDB" id="A0A1J0KUC6"/>
<gene>
    <name evidence="1" type="ORF">KX01_626</name>
</gene>
<dbReference type="RefSeq" id="WP_269556825.1">
    <property type="nucleotide sequence ID" value="NZ_CP009654.1"/>
</dbReference>
<dbReference type="Proteomes" id="UP000182521">
    <property type="component" value="Chromosome"/>
</dbReference>
<sequence>MKSWNSSEIFLEVITNISLEGSKDVIGSEEFTDPNYGTLLSPS</sequence>